<sequence>MKITTTILLSFFLLISAYSQSKADSIAIEYFKKLIPYDSLMAIQDLSESKIQILKLSGLGHLGEPLNTNEELELVEQRFGFKFIFDFIKAPHDLVIEKQKEYNNQVYRYLDSYLQIDAQNEISIELKRLAFERLALTIETDKQLAKRIKKTFRKESNEFKTLLISADIKYRDRKFKSALEEYEQLFKLAQTESGQLYLQTSEYHCKMNLGKYSEAYEMFIESQQINRVAKRIKTNPNKPL</sequence>
<keyword evidence="3" id="KW-1185">Reference proteome</keyword>
<name>A0ABS5KA75_9BACT</name>
<evidence type="ECO:0000313" key="3">
    <source>
        <dbReference type="Proteomes" id="UP000721861"/>
    </source>
</evidence>
<proteinExistence type="predicted"/>
<feature type="signal peptide" evidence="1">
    <location>
        <begin position="1"/>
        <end position="23"/>
    </location>
</feature>
<organism evidence="2 3">
    <name type="scientific">Carboxylicivirga mesophila</name>
    <dbReference type="NCBI Taxonomy" id="1166478"/>
    <lineage>
        <taxon>Bacteria</taxon>
        <taxon>Pseudomonadati</taxon>
        <taxon>Bacteroidota</taxon>
        <taxon>Bacteroidia</taxon>
        <taxon>Marinilabiliales</taxon>
        <taxon>Marinilabiliaceae</taxon>
        <taxon>Carboxylicivirga</taxon>
    </lineage>
</organism>
<evidence type="ECO:0008006" key="4">
    <source>
        <dbReference type="Google" id="ProtNLM"/>
    </source>
</evidence>
<evidence type="ECO:0000256" key="1">
    <source>
        <dbReference type="SAM" id="SignalP"/>
    </source>
</evidence>
<dbReference type="Proteomes" id="UP000721861">
    <property type="component" value="Unassembled WGS sequence"/>
</dbReference>
<reference evidence="2 3" key="1">
    <citation type="journal article" date="2014" name="Int. J. Syst. Evol. Microbiol.">
        <title>Carboxylicivirga gen. nov. in the family Marinilabiliaceae with two novel species, Carboxylicivirga mesophila sp. nov. and Carboxylicivirga taeanensis sp. nov., and reclassification of Cytophaga fermentans as Saccharicrinis fermentans gen. nov., comb. nov.</title>
        <authorList>
            <person name="Yang S.H."/>
            <person name="Seo H.S."/>
            <person name="Woo J.H."/>
            <person name="Oh H.M."/>
            <person name="Jang H."/>
            <person name="Lee J.H."/>
            <person name="Kim S.J."/>
            <person name="Kwon K.K."/>
        </authorList>
    </citation>
    <scope>NUCLEOTIDE SEQUENCE [LARGE SCALE GENOMIC DNA]</scope>
    <source>
        <strain evidence="2 3">JCM 18290</strain>
    </source>
</reference>
<keyword evidence="1" id="KW-0732">Signal</keyword>
<feature type="chain" id="PRO_5047053877" description="Tetratricopeptide repeat protein" evidence="1">
    <location>
        <begin position="24"/>
        <end position="240"/>
    </location>
</feature>
<dbReference type="RefSeq" id="WP_212228179.1">
    <property type="nucleotide sequence ID" value="NZ_JAGUCN010000011.1"/>
</dbReference>
<accession>A0ABS5KA75</accession>
<protein>
    <recommendedName>
        <fullName evidence="4">Tetratricopeptide repeat protein</fullName>
    </recommendedName>
</protein>
<evidence type="ECO:0000313" key="2">
    <source>
        <dbReference type="EMBL" id="MBS2211864.1"/>
    </source>
</evidence>
<gene>
    <name evidence="2" type="ORF">KEM09_10635</name>
</gene>
<dbReference type="EMBL" id="JAGUCN010000011">
    <property type="protein sequence ID" value="MBS2211864.1"/>
    <property type="molecule type" value="Genomic_DNA"/>
</dbReference>
<comment type="caution">
    <text evidence="2">The sequence shown here is derived from an EMBL/GenBank/DDBJ whole genome shotgun (WGS) entry which is preliminary data.</text>
</comment>